<reference evidence="1" key="1">
    <citation type="submission" date="2020-11" db="EMBL/GenBank/DDBJ databases">
        <authorList>
            <consortium name="DOE Joint Genome Institute"/>
            <person name="Ahrendt S."/>
            <person name="Riley R."/>
            <person name="Andreopoulos W."/>
            <person name="Labutti K."/>
            <person name="Pangilinan J."/>
            <person name="Ruiz-Duenas F.J."/>
            <person name="Barrasa J.M."/>
            <person name="Sanchez-Garcia M."/>
            <person name="Camarero S."/>
            <person name="Miyauchi S."/>
            <person name="Serrano A."/>
            <person name="Linde D."/>
            <person name="Babiker R."/>
            <person name="Drula E."/>
            <person name="Ayuso-Fernandez I."/>
            <person name="Pacheco R."/>
            <person name="Padilla G."/>
            <person name="Ferreira P."/>
            <person name="Barriuso J."/>
            <person name="Kellner H."/>
            <person name="Castanera R."/>
            <person name="Alfaro M."/>
            <person name="Ramirez L."/>
            <person name="Pisabarro A.G."/>
            <person name="Kuo A."/>
            <person name="Tritt A."/>
            <person name="Lipzen A."/>
            <person name="He G."/>
            <person name="Yan M."/>
            <person name="Ng V."/>
            <person name="Cullen D."/>
            <person name="Martin F."/>
            <person name="Rosso M.-N."/>
            <person name="Henrissat B."/>
            <person name="Hibbett D."/>
            <person name="Martinez A.T."/>
            <person name="Grigoriev I.V."/>
        </authorList>
    </citation>
    <scope>NUCLEOTIDE SEQUENCE</scope>
    <source>
        <strain evidence="1">CBS 247.69</strain>
    </source>
</reference>
<dbReference type="Proteomes" id="UP000807353">
    <property type="component" value="Unassembled WGS sequence"/>
</dbReference>
<evidence type="ECO:0000313" key="2">
    <source>
        <dbReference type="Proteomes" id="UP000807353"/>
    </source>
</evidence>
<accession>A0A9P5XRN9</accession>
<organism evidence="1 2">
    <name type="scientific">Collybia nuda</name>
    <dbReference type="NCBI Taxonomy" id="64659"/>
    <lineage>
        <taxon>Eukaryota</taxon>
        <taxon>Fungi</taxon>
        <taxon>Dikarya</taxon>
        <taxon>Basidiomycota</taxon>
        <taxon>Agaricomycotina</taxon>
        <taxon>Agaricomycetes</taxon>
        <taxon>Agaricomycetidae</taxon>
        <taxon>Agaricales</taxon>
        <taxon>Tricholomatineae</taxon>
        <taxon>Clitocybaceae</taxon>
        <taxon>Collybia</taxon>
    </lineage>
</organism>
<protein>
    <submittedName>
        <fullName evidence="1">Uncharacterized protein</fullName>
    </submittedName>
</protein>
<sequence length="63" mass="7567">MTLRNYHGQFPNQAFYQLPVNSSWLLFVQSHHHLYLKPLQISFFRQPHHPLQVSVPTFIRPLL</sequence>
<comment type="caution">
    <text evidence="1">The sequence shown here is derived from an EMBL/GenBank/DDBJ whole genome shotgun (WGS) entry which is preliminary data.</text>
</comment>
<dbReference type="AlphaFoldDB" id="A0A9P5XRN9"/>
<proteinExistence type="predicted"/>
<gene>
    <name evidence="1" type="ORF">BDZ94DRAFT_1278034</name>
</gene>
<name>A0A9P5XRN9_9AGAR</name>
<dbReference type="EMBL" id="MU150640">
    <property type="protein sequence ID" value="KAF9455504.1"/>
    <property type="molecule type" value="Genomic_DNA"/>
</dbReference>
<evidence type="ECO:0000313" key="1">
    <source>
        <dbReference type="EMBL" id="KAF9455504.1"/>
    </source>
</evidence>
<keyword evidence="2" id="KW-1185">Reference proteome</keyword>